<keyword evidence="2" id="KW-1185">Reference proteome</keyword>
<dbReference type="AlphaFoldDB" id="A0AAN8UHY1"/>
<name>A0AAN8UHY1_9MAGN</name>
<accession>A0AAN8UHY1</accession>
<comment type="caution">
    <text evidence="1">The sequence shown here is derived from an EMBL/GenBank/DDBJ whole genome shotgun (WGS) entry which is preliminary data.</text>
</comment>
<protein>
    <submittedName>
        <fullName evidence="1">Uncharacterized protein</fullName>
    </submittedName>
</protein>
<dbReference type="EMBL" id="JBAMMX010000024">
    <property type="protein sequence ID" value="KAK6915905.1"/>
    <property type="molecule type" value="Genomic_DNA"/>
</dbReference>
<gene>
    <name evidence="1" type="ORF">RJ641_018766</name>
</gene>
<dbReference type="Proteomes" id="UP001370490">
    <property type="component" value="Unassembled WGS sequence"/>
</dbReference>
<organism evidence="1 2">
    <name type="scientific">Dillenia turbinata</name>
    <dbReference type="NCBI Taxonomy" id="194707"/>
    <lineage>
        <taxon>Eukaryota</taxon>
        <taxon>Viridiplantae</taxon>
        <taxon>Streptophyta</taxon>
        <taxon>Embryophyta</taxon>
        <taxon>Tracheophyta</taxon>
        <taxon>Spermatophyta</taxon>
        <taxon>Magnoliopsida</taxon>
        <taxon>eudicotyledons</taxon>
        <taxon>Gunneridae</taxon>
        <taxon>Pentapetalae</taxon>
        <taxon>Dilleniales</taxon>
        <taxon>Dilleniaceae</taxon>
        <taxon>Dillenia</taxon>
    </lineage>
</organism>
<reference evidence="1 2" key="1">
    <citation type="submission" date="2023-12" db="EMBL/GenBank/DDBJ databases">
        <title>A high-quality genome assembly for Dillenia turbinata (Dilleniales).</title>
        <authorList>
            <person name="Chanderbali A."/>
        </authorList>
    </citation>
    <scope>NUCLEOTIDE SEQUENCE [LARGE SCALE GENOMIC DNA]</scope>
    <source>
        <strain evidence="1">LSX21</strain>
        <tissue evidence="1">Leaf</tissue>
    </source>
</reference>
<evidence type="ECO:0000313" key="2">
    <source>
        <dbReference type="Proteomes" id="UP001370490"/>
    </source>
</evidence>
<sequence length="50" mass="5648">MNLMVGNTVEVNGNEKIDIGIMDQWKIACLICAQDKIFRSVQAMNILCYV</sequence>
<evidence type="ECO:0000313" key="1">
    <source>
        <dbReference type="EMBL" id="KAK6915905.1"/>
    </source>
</evidence>
<proteinExistence type="predicted"/>